<evidence type="ECO:0000313" key="3">
    <source>
        <dbReference type="Proteomes" id="UP000824469"/>
    </source>
</evidence>
<keyword evidence="3" id="KW-1185">Reference proteome</keyword>
<proteinExistence type="predicted"/>
<evidence type="ECO:0000313" key="2">
    <source>
        <dbReference type="EMBL" id="KAH9313090.1"/>
    </source>
</evidence>
<accession>A0AA38FZ03</accession>
<name>A0AA38FZ03_TAXCH</name>
<feature type="region of interest" description="Disordered" evidence="1">
    <location>
        <begin position="1"/>
        <end position="61"/>
    </location>
</feature>
<dbReference type="EMBL" id="JAHRHJ020000006">
    <property type="protein sequence ID" value="KAH9313090.1"/>
    <property type="molecule type" value="Genomic_DNA"/>
</dbReference>
<feature type="compositionally biased region" description="Basic and acidic residues" evidence="1">
    <location>
        <begin position="51"/>
        <end position="61"/>
    </location>
</feature>
<dbReference type="Proteomes" id="UP000824469">
    <property type="component" value="Unassembled WGS sequence"/>
</dbReference>
<sequence length="61" mass="6256">MPEMSESAEISREGPKSNGTSGTNGREMPEPAEMSTKGPKSNGTSGTNGGEGRERAGRTAD</sequence>
<gene>
    <name evidence="2" type="ORF">KI387_028125</name>
</gene>
<comment type="caution">
    <text evidence="2">The sequence shown here is derived from an EMBL/GenBank/DDBJ whole genome shotgun (WGS) entry which is preliminary data.</text>
</comment>
<dbReference type="AlphaFoldDB" id="A0AA38FZ03"/>
<organism evidence="2 3">
    <name type="scientific">Taxus chinensis</name>
    <name type="common">Chinese yew</name>
    <name type="synonym">Taxus wallichiana var. chinensis</name>
    <dbReference type="NCBI Taxonomy" id="29808"/>
    <lineage>
        <taxon>Eukaryota</taxon>
        <taxon>Viridiplantae</taxon>
        <taxon>Streptophyta</taxon>
        <taxon>Embryophyta</taxon>
        <taxon>Tracheophyta</taxon>
        <taxon>Spermatophyta</taxon>
        <taxon>Pinopsida</taxon>
        <taxon>Pinidae</taxon>
        <taxon>Conifers II</taxon>
        <taxon>Cupressales</taxon>
        <taxon>Taxaceae</taxon>
        <taxon>Taxus</taxon>
    </lineage>
</organism>
<reference evidence="2 3" key="1">
    <citation type="journal article" date="2021" name="Nat. Plants">
        <title>The Taxus genome provides insights into paclitaxel biosynthesis.</title>
        <authorList>
            <person name="Xiong X."/>
            <person name="Gou J."/>
            <person name="Liao Q."/>
            <person name="Li Y."/>
            <person name="Zhou Q."/>
            <person name="Bi G."/>
            <person name="Li C."/>
            <person name="Du R."/>
            <person name="Wang X."/>
            <person name="Sun T."/>
            <person name="Guo L."/>
            <person name="Liang H."/>
            <person name="Lu P."/>
            <person name="Wu Y."/>
            <person name="Zhang Z."/>
            <person name="Ro D.K."/>
            <person name="Shang Y."/>
            <person name="Huang S."/>
            <person name="Yan J."/>
        </authorList>
    </citation>
    <scope>NUCLEOTIDE SEQUENCE [LARGE SCALE GENOMIC DNA]</scope>
    <source>
        <strain evidence="2">Ta-2019</strain>
    </source>
</reference>
<protein>
    <submittedName>
        <fullName evidence="2">Uncharacterized protein</fullName>
    </submittedName>
</protein>
<evidence type="ECO:0000256" key="1">
    <source>
        <dbReference type="SAM" id="MobiDB-lite"/>
    </source>
</evidence>